<name>A0AAD5T721_9FUNG</name>
<protein>
    <recommendedName>
        <fullName evidence="3">F-box domain-containing protein</fullName>
    </recommendedName>
</protein>
<proteinExistence type="predicted"/>
<dbReference type="AlphaFoldDB" id="A0AAD5T721"/>
<organism evidence="1 2">
    <name type="scientific">Physocladia obscura</name>
    <dbReference type="NCBI Taxonomy" id="109957"/>
    <lineage>
        <taxon>Eukaryota</taxon>
        <taxon>Fungi</taxon>
        <taxon>Fungi incertae sedis</taxon>
        <taxon>Chytridiomycota</taxon>
        <taxon>Chytridiomycota incertae sedis</taxon>
        <taxon>Chytridiomycetes</taxon>
        <taxon>Chytridiales</taxon>
        <taxon>Chytriomycetaceae</taxon>
        <taxon>Physocladia</taxon>
    </lineage>
</organism>
<dbReference type="EMBL" id="JADGJH010000391">
    <property type="protein sequence ID" value="KAJ3130315.1"/>
    <property type="molecule type" value="Genomic_DNA"/>
</dbReference>
<evidence type="ECO:0000313" key="2">
    <source>
        <dbReference type="Proteomes" id="UP001211907"/>
    </source>
</evidence>
<keyword evidence="2" id="KW-1185">Reference proteome</keyword>
<evidence type="ECO:0008006" key="3">
    <source>
        <dbReference type="Google" id="ProtNLM"/>
    </source>
</evidence>
<accession>A0AAD5T721</accession>
<evidence type="ECO:0000313" key="1">
    <source>
        <dbReference type="EMBL" id="KAJ3130315.1"/>
    </source>
</evidence>
<gene>
    <name evidence="1" type="ORF">HK100_008141</name>
</gene>
<comment type="caution">
    <text evidence="1">The sequence shown here is derived from an EMBL/GenBank/DDBJ whole genome shotgun (WGS) entry which is preliminary data.</text>
</comment>
<sequence>MERSGQGRISFLPLRGRRRGRGFAIPVSVPKNDNDDCESFEIAPKEALRLVSHSLSILTHLSTPIASFESIMVLANLPIEVLTGSLLSFLGVDSVVTLCQTCKDLRAIFGAWLVSESLVHLPDRSINLVPKTLHASLKWDLWHLYICGLDSDESSDFAILSTETKQQRVLSLVIILIRIFTHAYCANISSRVRCVGMFEEHNDDFIAEMRNKVKMRLSMDILQSSAGLFAQKMKSNLLTLSKGFRETVDKVKTVPPENWKLLEKLKSNTGFEPKIFPVSPNVTMASLRAFIPFDIALFLRWFMHDFVRMSEAWKQVLTVNHEFDIGRINSLPSFNPRSARKIRAAL</sequence>
<dbReference type="Proteomes" id="UP001211907">
    <property type="component" value="Unassembled WGS sequence"/>
</dbReference>
<reference evidence="1" key="1">
    <citation type="submission" date="2020-05" db="EMBL/GenBank/DDBJ databases">
        <title>Phylogenomic resolution of chytrid fungi.</title>
        <authorList>
            <person name="Stajich J.E."/>
            <person name="Amses K."/>
            <person name="Simmons R."/>
            <person name="Seto K."/>
            <person name="Myers J."/>
            <person name="Bonds A."/>
            <person name="Quandt C.A."/>
            <person name="Barry K."/>
            <person name="Liu P."/>
            <person name="Grigoriev I."/>
            <person name="Longcore J.E."/>
            <person name="James T.Y."/>
        </authorList>
    </citation>
    <scope>NUCLEOTIDE SEQUENCE</scope>
    <source>
        <strain evidence="1">JEL0513</strain>
    </source>
</reference>
<dbReference type="CDD" id="cd09917">
    <property type="entry name" value="F-box_SF"/>
    <property type="match status" value="1"/>
</dbReference>